<gene>
    <name evidence="1" type="ORF">GCM10017643_26950</name>
</gene>
<comment type="caution">
    <text evidence="1">The sequence shown here is derived from an EMBL/GenBank/DDBJ whole genome shotgun (WGS) entry which is preliminary data.</text>
</comment>
<reference evidence="1" key="1">
    <citation type="journal article" date="2014" name="Int. J. Syst. Evol. Microbiol.">
        <title>Complete genome sequence of Corynebacterium casei LMG S-19264T (=DSM 44701T), isolated from a smear-ripened cheese.</title>
        <authorList>
            <consortium name="US DOE Joint Genome Institute (JGI-PGF)"/>
            <person name="Walter F."/>
            <person name="Albersmeier A."/>
            <person name="Kalinowski J."/>
            <person name="Ruckert C."/>
        </authorList>
    </citation>
    <scope>NUCLEOTIDE SEQUENCE</scope>
    <source>
        <strain evidence="1">VKM B-2484</strain>
    </source>
</reference>
<accession>A0A9W6MZC9</accession>
<dbReference type="AlphaFoldDB" id="A0A9W6MZC9"/>
<organism evidence="1 2">
    <name type="scientific">Ancylobacter dichloromethanicus</name>
    <dbReference type="NCBI Taxonomy" id="518825"/>
    <lineage>
        <taxon>Bacteria</taxon>
        <taxon>Pseudomonadati</taxon>
        <taxon>Pseudomonadota</taxon>
        <taxon>Alphaproteobacteria</taxon>
        <taxon>Hyphomicrobiales</taxon>
        <taxon>Xanthobacteraceae</taxon>
        <taxon>Ancylobacter</taxon>
    </lineage>
</organism>
<proteinExistence type="predicted"/>
<dbReference type="EMBL" id="BSFJ01000018">
    <property type="protein sequence ID" value="GLK72579.1"/>
    <property type="molecule type" value="Genomic_DNA"/>
</dbReference>
<sequence length="170" mass="19586">MVKTTRLNVAPVMRLKSDDAKDKRIIELETALGEQRNKVSELVTKMAEAQDGYEQRFQEFEIQIGRTNMARDKAQDAAFKAEKAEAEARGQFADLKRRLHEAELANARLKGYLDRVVEDDTAREEPRVITEQRMMPRRPPPLQRGEFDTVDSRSMCATDGYGRPKHWTGY</sequence>
<evidence type="ECO:0000313" key="2">
    <source>
        <dbReference type="Proteomes" id="UP001143370"/>
    </source>
</evidence>
<reference evidence="1" key="2">
    <citation type="submission" date="2023-01" db="EMBL/GenBank/DDBJ databases">
        <authorList>
            <person name="Sun Q."/>
            <person name="Evtushenko L."/>
        </authorList>
    </citation>
    <scope>NUCLEOTIDE SEQUENCE</scope>
    <source>
        <strain evidence="1">VKM B-2484</strain>
    </source>
</reference>
<evidence type="ECO:0000313" key="1">
    <source>
        <dbReference type="EMBL" id="GLK72579.1"/>
    </source>
</evidence>
<dbReference type="RefSeq" id="WP_213371129.1">
    <property type="nucleotide sequence ID" value="NZ_BSFJ01000018.1"/>
</dbReference>
<name>A0A9W6MZC9_9HYPH</name>
<keyword evidence="2" id="KW-1185">Reference proteome</keyword>
<protein>
    <submittedName>
        <fullName evidence="1">Uncharacterized protein</fullName>
    </submittedName>
</protein>
<dbReference type="Proteomes" id="UP001143370">
    <property type="component" value="Unassembled WGS sequence"/>
</dbReference>